<dbReference type="Pfam" id="PF01264">
    <property type="entry name" value="Chorismate_synt"/>
    <property type="match status" value="1"/>
</dbReference>
<dbReference type="NCBIfam" id="TIGR00033">
    <property type="entry name" value="aroC"/>
    <property type="match status" value="1"/>
</dbReference>
<dbReference type="EC" id="4.2.3.5" evidence="3 7"/>
<keyword evidence="4 7" id="KW-0028">Amino-acid biosynthesis</keyword>
<comment type="caution">
    <text evidence="9">The sequence shown here is derived from an EMBL/GenBank/DDBJ whole genome shotgun (WGS) entry which is preliminary data.</text>
</comment>
<dbReference type="CDD" id="cd07304">
    <property type="entry name" value="Chorismate_synthase"/>
    <property type="match status" value="1"/>
</dbReference>
<evidence type="ECO:0000256" key="2">
    <source>
        <dbReference type="ARBA" id="ARBA00008014"/>
    </source>
</evidence>
<keyword evidence="6 7" id="KW-0456">Lyase</keyword>
<dbReference type="InterPro" id="IPR020541">
    <property type="entry name" value="Chorismate_synthase_CS"/>
</dbReference>
<feature type="binding site" evidence="7">
    <location>
        <position position="46"/>
    </location>
    <ligand>
        <name>NADP(+)</name>
        <dbReference type="ChEBI" id="CHEBI:58349"/>
    </ligand>
</feature>
<evidence type="ECO:0000256" key="5">
    <source>
        <dbReference type="ARBA" id="ARBA00023141"/>
    </source>
</evidence>
<comment type="catalytic activity">
    <reaction evidence="7 8">
        <text>5-O-(1-carboxyvinyl)-3-phosphoshikimate = chorismate + phosphate</text>
        <dbReference type="Rhea" id="RHEA:21020"/>
        <dbReference type="ChEBI" id="CHEBI:29748"/>
        <dbReference type="ChEBI" id="CHEBI:43474"/>
        <dbReference type="ChEBI" id="CHEBI:57701"/>
        <dbReference type="EC" id="4.2.3.5"/>
    </reaction>
</comment>
<name>A0A0Q0RGG4_9ARCH</name>
<feature type="binding site" evidence="7">
    <location>
        <position position="325"/>
    </location>
    <ligand>
        <name>FMN</name>
        <dbReference type="ChEBI" id="CHEBI:58210"/>
    </ligand>
</feature>
<dbReference type="NCBIfam" id="NF003793">
    <property type="entry name" value="PRK05382.1"/>
    <property type="match status" value="1"/>
</dbReference>
<evidence type="ECO:0000313" key="10">
    <source>
        <dbReference type="Proteomes" id="UP000050301"/>
    </source>
</evidence>
<keyword evidence="10" id="KW-1185">Reference proteome</keyword>
<proteinExistence type="inferred from homology"/>
<comment type="similarity">
    <text evidence="2 7 8">Belongs to the chorismate synthase family.</text>
</comment>
<dbReference type="InParanoid" id="A0A0Q0RGG4"/>
<evidence type="ECO:0000256" key="1">
    <source>
        <dbReference type="ARBA" id="ARBA00005044"/>
    </source>
</evidence>
<evidence type="ECO:0000256" key="3">
    <source>
        <dbReference type="ARBA" id="ARBA00013036"/>
    </source>
</evidence>
<gene>
    <name evidence="7" type="primary">aroC</name>
    <name evidence="9" type="ORF">AOG55_01290</name>
</gene>
<dbReference type="InterPro" id="IPR035904">
    <property type="entry name" value="Chorismate_synth_AroC_sf"/>
</dbReference>
<evidence type="ECO:0000256" key="4">
    <source>
        <dbReference type="ARBA" id="ARBA00022605"/>
    </source>
</evidence>
<evidence type="ECO:0000256" key="6">
    <source>
        <dbReference type="ARBA" id="ARBA00023239"/>
    </source>
</evidence>
<accession>A0A0Q0RGG4</accession>
<keyword evidence="7" id="KW-0521">NADP</keyword>
<evidence type="ECO:0000256" key="7">
    <source>
        <dbReference type="HAMAP-Rule" id="MF_00300"/>
    </source>
</evidence>
<organism evidence="9 10">
    <name type="scientific">Acidiplasma cupricumulans</name>
    <dbReference type="NCBI Taxonomy" id="312540"/>
    <lineage>
        <taxon>Archaea</taxon>
        <taxon>Methanobacteriati</taxon>
        <taxon>Thermoplasmatota</taxon>
        <taxon>Thermoplasmata</taxon>
        <taxon>Thermoplasmatales</taxon>
        <taxon>Ferroplasmaceae</taxon>
        <taxon>Acidiplasma</taxon>
    </lineage>
</organism>
<dbReference type="PANTHER" id="PTHR21085">
    <property type="entry name" value="CHORISMATE SYNTHASE"/>
    <property type="match status" value="1"/>
</dbReference>
<dbReference type="Gene3D" id="3.60.150.10">
    <property type="entry name" value="Chorismate synthase AroC"/>
    <property type="match status" value="1"/>
</dbReference>
<dbReference type="GO" id="GO:0009073">
    <property type="term" value="P:aromatic amino acid family biosynthetic process"/>
    <property type="evidence" value="ECO:0007669"/>
    <property type="project" value="UniProtKB-KW"/>
</dbReference>
<dbReference type="GO" id="GO:0010181">
    <property type="term" value="F:FMN binding"/>
    <property type="evidence" value="ECO:0007669"/>
    <property type="project" value="TreeGrafter"/>
</dbReference>
<reference evidence="9 10" key="1">
    <citation type="submission" date="2015-09" db="EMBL/GenBank/DDBJ databases">
        <title>Heavy metals and arsenic resistance mechanisms in polyextremophilic archaea of the family Ferroplasmaceae.</title>
        <authorList>
            <person name="Bulaev A.G."/>
            <person name="Kanygina A.V."/>
        </authorList>
    </citation>
    <scope>NUCLEOTIDE SEQUENCE [LARGE SCALE GENOMIC DNA]</scope>
    <source>
        <strain evidence="9 10">BH2</strain>
    </source>
</reference>
<dbReference type="Proteomes" id="UP000050301">
    <property type="component" value="Unassembled WGS sequence"/>
</dbReference>
<dbReference type="GO" id="GO:0004107">
    <property type="term" value="F:chorismate synthase activity"/>
    <property type="evidence" value="ECO:0007669"/>
    <property type="project" value="UniProtKB-UniRule"/>
</dbReference>
<comment type="caution">
    <text evidence="7">Lacks conserved residue(s) required for the propagation of feature annotation.</text>
</comment>
<sequence length="368" mass="40942">MFTAGNRLKLTIFGSSHGPYIGGILDGLPAGVNIDMDYINKWLDRRRPGINSITTQRKESDRIEFISGLKEFYTDGSPLGFIFRNEDYINKHYDYIRDNPRPGHADITMYYKYGEYRNYEGGGFFSGRMTLPLVAAGSIAMHILKNINISIVSYIKSAGGFNIQNENISDEDYSYSFRTRMPDPDLDDKLYNKILEIIKDGDSLGGIIKTIAYNIPPGIGEPFFDSVEGTIAHLMFSIPGLKGIEFGAGFKLGSMSGSQANDTFYYDGDKIKTRTNNSGGILGGITNGMPLEFSVVMKPTSSIRKKQETVNLKTHQPSEIQVIGRHDPFITLRAVPVVQALTGFAILDLIMSDSSQKKWDIFNRGDGN</sequence>
<dbReference type="PIRSF" id="PIRSF001456">
    <property type="entry name" value="Chorismate_synth"/>
    <property type="match status" value="1"/>
</dbReference>
<dbReference type="AlphaFoldDB" id="A0A0Q0RGG4"/>
<feature type="binding site" evidence="7">
    <location>
        <begin position="298"/>
        <end position="302"/>
    </location>
    <ligand>
        <name>FMN</name>
        <dbReference type="ChEBI" id="CHEBI:58210"/>
    </ligand>
</feature>
<keyword evidence="7" id="KW-0288">FMN</keyword>
<evidence type="ECO:0000313" key="9">
    <source>
        <dbReference type="EMBL" id="KQB34203.1"/>
    </source>
</evidence>
<protein>
    <recommendedName>
        <fullName evidence="3 7">Chorismate synthase</fullName>
        <shortName evidence="7">CS</shortName>
        <ecNumber evidence="3 7">4.2.3.5</ecNumber>
    </recommendedName>
    <alternativeName>
        <fullName evidence="7">5-enolpyruvylshikimate-3-phosphate phospholyase</fullName>
    </alternativeName>
</protein>
<dbReference type="GO" id="GO:0005829">
    <property type="term" value="C:cytosol"/>
    <property type="evidence" value="ECO:0007669"/>
    <property type="project" value="TreeGrafter"/>
</dbReference>
<dbReference type="SUPFAM" id="SSF103263">
    <property type="entry name" value="Chorismate synthase, AroC"/>
    <property type="match status" value="1"/>
</dbReference>
<dbReference type="GO" id="GO:0009423">
    <property type="term" value="P:chorismate biosynthetic process"/>
    <property type="evidence" value="ECO:0007669"/>
    <property type="project" value="UniProtKB-UniRule"/>
</dbReference>
<dbReference type="PROSITE" id="PS00788">
    <property type="entry name" value="CHORISMATE_SYNTHASE_2"/>
    <property type="match status" value="1"/>
</dbReference>
<dbReference type="InterPro" id="IPR000453">
    <property type="entry name" value="Chorismate_synth"/>
</dbReference>
<keyword evidence="7" id="KW-0274">FAD</keyword>
<dbReference type="EMBL" id="LKBH01000267">
    <property type="protein sequence ID" value="KQB34203.1"/>
    <property type="molecule type" value="Genomic_DNA"/>
</dbReference>
<keyword evidence="7" id="KW-0285">Flavoprotein</keyword>
<dbReference type="GO" id="GO:0008652">
    <property type="term" value="P:amino acid biosynthetic process"/>
    <property type="evidence" value="ECO:0007669"/>
    <property type="project" value="UniProtKB-KW"/>
</dbReference>
<comment type="pathway">
    <text evidence="1 7 8">Metabolic intermediate biosynthesis; chorismate biosynthesis; chorismate from D-erythrose 4-phosphate and phosphoenolpyruvate: step 7/7.</text>
</comment>
<comment type="cofactor">
    <cofactor evidence="7 8">
        <name>FMNH2</name>
        <dbReference type="ChEBI" id="CHEBI:57618"/>
    </cofactor>
    <text evidence="7 8">Reduced FMN (FMNH(2)).</text>
</comment>
<feature type="binding site" evidence="7">
    <location>
        <position position="283"/>
    </location>
    <ligand>
        <name>FMN</name>
        <dbReference type="ChEBI" id="CHEBI:58210"/>
    </ligand>
</feature>
<evidence type="ECO:0000256" key="8">
    <source>
        <dbReference type="RuleBase" id="RU000605"/>
    </source>
</evidence>
<dbReference type="PANTHER" id="PTHR21085:SF0">
    <property type="entry name" value="CHORISMATE SYNTHASE"/>
    <property type="match status" value="1"/>
</dbReference>
<keyword evidence="5 7" id="KW-0057">Aromatic amino acid biosynthesis</keyword>
<comment type="function">
    <text evidence="7">Catalyzes the anti-1,4-elimination of the C-3 phosphate and the C-6 proR hydrogen from 5-enolpyruvylshikimate-3-phosphate (EPSP) to yield chorismate, which is the branch point compound that serves as the starting substrate for the three terminal pathways of aromatic amino acid biosynthesis. This reaction introduces a second double bond into the aromatic ring system.</text>
</comment>
<dbReference type="RefSeq" id="WP_055032377.1">
    <property type="nucleotide sequence ID" value="NZ_LKBH01000267.1"/>
</dbReference>
<dbReference type="FunCoup" id="A0A0Q0RGG4">
    <property type="interactions" value="131"/>
</dbReference>
<dbReference type="HAMAP" id="MF_00300">
    <property type="entry name" value="Chorismate_synth"/>
    <property type="match status" value="1"/>
</dbReference>
<dbReference type="PROSITE" id="PS00787">
    <property type="entry name" value="CHORISMATE_SYNTHASE_1"/>
    <property type="match status" value="1"/>
</dbReference>
<dbReference type="UniPathway" id="UPA00053">
    <property type="reaction ID" value="UER00090"/>
</dbReference>